<comment type="caution">
    <text evidence="1">The sequence shown here is derived from an EMBL/GenBank/DDBJ whole genome shotgun (WGS) entry which is preliminary data.</text>
</comment>
<name>A0ABV0RJG8_9TELE</name>
<reference evidence="1 2" key="1">
    <citation type="submission" date="2021-06" db="EMBL/GenBank/DDBJ databases">
        <authorList>
            <person name="Palmer J.M."/>
        </authorList>
    </citation>
    <scope>NUCLEOTIDE SEQUENCE [LARGE SCALE GENOMIC DNA]</scope>
    <source>
        <strain evidence="1 2">XC_2019</strain>
        <tissue evidence="1">Muscle</tissue>
    </source>
</reference>
<feature type="non-terminal residue" evidence="1">
    <location>
        <position position="1"/>
    </location>
</feature>
<proteinExistence type="predicted"/>
<dbReference type="EMBL" id="JAHRIN010046076">
    <property type="protein sequence ID" value="MEQ2207822.1"/>
    <property type="molecule type" value="Genomic_DNA"/>
</dbReference>
<dbReference type="Proteomes" id="UP001434883">
    <property type="component" value="Unassembled WGS sequence"/>
</dbReference>
<evidence type="ECO:0000313" key="1">
    <source>
        <dbReference type="EMBL" id="MEQ2207822.1"/>
    </source>
</evidence>
<protein>
    <submittedName>
        <fullName evidence="1">Uncharacterized protein</fullName>
    </submittedName>
</protein>
<keyword evidence="2" id="KW-1185">Reference proteome</keyword>
<accession>A0ABV0RJG8</accession>
<gene>
    <name evidence="1" type="ORF">XENOCAPTIV_019212</name>
</gene>
<organism evidence="1 2">
    <name type="scientific">Xenoophorus captivus</name>
    <dbReference type="NCBI Taxonomy" id="1517983"/>
    <lineage>
        <taxon>Eukaryota</taxon>
        <taxon>Metazoa</taxon>
        <taxon>Chordata</taxon>
        <taxon>Craniata</taxon>
        <taxon>Vertebrata</taxon>
        <taxon>Euteleostomi</taxon>
        <taxon>Actinopterygii</taxon>
        <taxon>Neopterygii</taxon>
        <taxon>Teleostei</taxon>
        <taxon>Neoteleostei</taxon>
        <taxon>Acanthomorphata</taxon>
        <taxon>Ovalentaria</taxon>
        <taxon>Atherinomorphae</taxon>
        <taxon>Cyprinodontiformes</taxon>
        <taxon>Goodeidae</taxon>
        <taxon>Xenoophorus</taxon>
    </lineage>
</organism>
<sequence>LAVRPAVALKPTCSLRPPFLSLRYLIPVFAPGEESEVPLPPGTQAGPHPHDGILHGCLERAGHLEVWLLEAQRSLVSPGAACSSAMQNNVEQQLLSCQVSSTHSKYEAISRNYRPKNLDCIRHRAEFDLCILTCRHHVSLSLTLDPNEKTVLLTEPCQP</sequence>
<evidence type="ECO:0000313" key="2">
    <source>
        <dbReference type="Proteomes" id="UP001434883"/>
    </source>
</evidence>